<accession>G5JBH3</accession>
<evidence type="ECO:0000313" key="1">
    <source>
        <dbReference type="EMBL" id="EHJ10473.1"/>
    </source>
</evidence>
<evidence type="ECO:0000313" key="2">
    <source>
        <dbReference type="Proteomes" id="UP000003477"/>
    </source>
</evidence>
<gene>
    <name evidence="1" type="ORF">CWATWH0003_4789</name>
</gene>
<proteinExistence type="predicted"/>
<reference evidence="1 2" key="1">
    <citation type="journal article" date="2011" name="Front. Microbiol.">
        <title>Two Strains of Crocosphaera watsonii with Highly Conserved Genomes are Distinguished by Strain-Specific Features.</title>
        <authorList>
            <person name="Bench S.R."/>
            <person name="Ilikchyan I.N."/>
            <person name="Tripp H.J."/>
            <person name="Zehr J.P."/>
        </authorList>
    </citation>
    <scope>NUCLEOTIDE SEQUENCE [LARGE SCALE GENOMIC DNA]</scope>
    <source>
        <strain evidence="1 2">WH 0003</strain>
    </source>
</reference>
<comment type="caution">
    <text evidence="1">The sequence shown here is derived from an EMBL/GenBank/DDBJ whole genome shotgun (WGS) entry which is preliminary data.</text>
</comment>
<protein>
    <submittedName>
        <fullName evidence="1">Uncharacterized protein</fullName>
    </submittedName>
</protein>
<name>G5JBH3_CROWT</name>
<dbReference type="Proteomes" id="UP000003477">
    <property type="component" value="Unassembled WGS sequence"/>
</dbReference>
<dbReference type="EMBL" id="AESD01000716">
    <property type="protein sequence ID" value="EHJ10473.1"/>
    <property type="molecule type" value="Genomic_DNA"/>
</dbReference>
<dbReference type="AlphaFoldDB" id="G5JBH3"/>
<organism evidence="1 2">
    <name type="scientific">Crocosphaera watsonii WH 0003</name>
    <dbReference type="NCBI Taxonomy" id="423471"/>
    <lineage>
        <taxon>Bacteria</taxon>
        <taxon>Bacillati</taxon>
        <taxon>Cyanobacteriota</taxon>
        <taxon>Cyanophyceae</taxon>
        <taxon>Oscillatoriophycideae</taxon>
        <taxon>Chroococcales</taxon>
        <taxon>Aphanothecaceae</taxon>
        <taxon>Crocosphaera</taxon>
    </lineage>
</organism>
<sequence>MSVTNAQKWYFVKIKNQEDKKDTFCYKRTQKVPKQFNLEAD</sequence>